<evidence type="ECO:0000313" key="10">
    <source>
        <dbReference type="Proteomes" id="UP000599109"/>
    </source>
</evidence>
<keyword evidence="10" id="KW-1185">Reference proteome</keyword>
<keyword evidence="7" id="KW-0732">Signal</keyword>
<evidence type="ECO:0000256" key="5">
    <source>
        <dbReference type="ARBA" id="ARBA00023136"/>
    </source>
</evidence>
<dbReference type="InterPro" id="IPR002641">
    <property type="entry name" value="PNPLA_dom"/>
</dbReference>
<evidence type="ECO:0000256" key="1">
    <source>
        <dbReference type="ARBA" id="ARBA00004370"/>
    </source>
</evidence>
<feature type="short sequence motif" description="GXGXXG" evidence="6">
    <location>
        <begin position="67"/>
        <end position="72"/>
    </location>
</feature>
<feature type="active site" description="Proton acceptor" evidence="6">
    <location>
        <position position="241"/>
    </location>
</feature>
<dbReference type="Pfam" id="PF01734">
    <property type="entry name" value="Patatin"/>
    <property type="match status" value="1"/>
</dbReference>
<dbReference type="PANTHER" id="PTHR14226:SF29">
    <property type="entry name" value="NEUROPATHY TARGET ESTERASE SWS"/>
    <property type="match status" value="1"/>
</dbReference>
<comment type="subcellular location">
    <subcellularLocation>
        <location evidence="1">Membrane</location>
    </subcellularLocation>
</comment>
<evidence type="ECO:0000259" key="8">
    <source>
        <dbReference type="PROSITE" id="PS51635"/>
    </source>
</evidence>
<keyword evidence="5" id="KW-0472">Membrane</keyword>
<dbReference type="PROSITE" id="PS51635">
    <property type="entry name" value="PNPLA"/>
    <property type="match status" value="1"/>
</dbReference>
<gene>
    <name evidence="9" type="ORF">JJ685_08540</name>
</gene>
<organism evidence="9 10">
    <name type="scientific">Ramlibacter monticola</name>
    <dbReference type="NCBI Taxonomy" id="1926872"/>
    <lineage>
        <taxon>Bacteria</taxon>
        <taxon>Pseudomonadati</taxon>
        <taxon>Pseudomonadota</taxon>
        <taxon>Betaproteobacteria</taxon>
        <taxon>Burkholderiales</taxon>
        <taxon>Comamonadaceae</taxon>
        <taxon>Ramlibacter</taxon>
    </lineage>
</organism>
<dbReference type="PANTHER" id="PTHR14226">
    <property type="entry name" value="NEUROPATHY TARGET ESTERASE/SWISS CHEESE D.MELANOGASTER"/>
    <property type="match status" value="1"/>
</dbReference>
<dbReference type="Gene3D" id="3.40.1090.10">
    <property type="entry name" value="Cytosolic phospholipase A2 catalytic domain"/>
    <property type="match status" value="2"/>
</dbReference>
<dbReference type="EMBL" id="JAEQNE010000002">
    <property type="protein sequence ID" value="MBL0391184.1"/>
    <property type="molecule type" value="Genomic_DNA"/>
</dbReference>
<dbReference type="Gene3D" id="2.40.160.50">
    <property type="entry name" value="membrane protein fhac: a member of the omp85/tpsb transporter family"/>
    <property type="match status" value="1"/>
</dbReference>
<dbReference type="Proteomes" id="UP000599109">
    <property type="component" value="Unassembled WGS sequence"/>
</dbReference>
<dbReference type="GO" id="GO:0019867">
    <property type="term" value="C:outer membrane"/>
    <property type="evidence" value="ECO:0007669"/>
    <property type="project" value="InterPro"/>
</dbReference>
<evidence type="ECO:0000256" key="4">
    <source>
        <dbReference type="ARBA" id="ARBA00023098"/>
    </source>
</evidence>
<name>A0A936YZ13_9BURK</name>
<feature type="active site" description="Nucleophile" evidence="6">
    <location>
        <position position="96"/>
    </location>
</feature>
<evidence type="ECO:0000256" key="6">
    <source>
        <dbReference type="PROSITE-ProRule" id="PRU01161"/>
    </source>
</evidence>
<feature type="signal peptide" evidence="7">
    <location>
        <begin position="1"/>
        <end position="44"/>
    </location>
</feature>
<dbReference type="CDD" id="cd07205">
    <property type="entry name" value="Pat_PNPLA6_PNPLA7_NTE1_like"/>
    <property type="match status" value="1"/>
</dbReference>
<dbReference type="AlphaFoldDB" id="A0A936YZ13"/>
<dbReference type="GO" id="GO:0016042">
    <property type="term" value="P:lipid catabolic process"/>
    <property type="evidence" value="ECO:0007669"/>
    <property type="project" value="UniProtKB-UniRule"/>
</dbReference>
<keyword evidence="4 6" id="KW-0443">Lipid metabolism</keyword>
<keyword evidence="3 6" id="KW-0442">Lipid degradation</keyword>
<feature type="domain" description="PNPLA" evidence="8">
    <location>
        <begin position="63"/>
        <end position="254"/>
    </location>
</feature>
<dbReference type="InterPro" id="IPR000184">
    <property type="entry name" value="Bac_surfAg_D15"/>
</dbReference>
<dbReference type="Pfam" id="PF01103">
    <property type="entry name" value="Omp85"/>
    <property type="match status" value="1"/>
</dbReference>
<dbReference type="GO" id="GO:0016787">
    <property type="term" value="F:hydrolase activity"/>
    <property type="evidence" value="ECO:0007669"/>
    <property type="project" value="UniProtKB-UniRule"/>
</dbReference>
<feature type="short sequence motif" description="DGA/G" evidence="6">
    <location>
        <begin position="241"/>
        <end position="243"/>
    </location>
</feature>
<feature type="short sequence motif" description="GXSXG" evidence="6">
    <location>
        <begin position="94"/>
        <end position="98"/>
    </location>
</feature>
<proteinExistence type="predicted"/>
<dbReference type="SUPFAM" id="SSF52151">
    <property type="entry name" value="FabD/lysophospholipase-like"/>
    <property type="match status" value="1"/>
</dbReference>
<evidence type="ECO:0000256" key="7">
    <source>
        <dbReference type="SAM" id="SignalP"/>
    </source>
</evidence>
<evidence type="ECO:0000256" key="3">
    <source>
        <dbReference type="ARBA" id="ARBA00022963"/>
    </source>
</evidence>
<comment type="caution">
    <text evidence="9">The sequence shown here is derived from an EMBL/GenBank/DDBJ whole genome shotgun (WGS) entry which is preliminary data.</text>
</comment>
<feature type="chain" id="PRO_5037325999" evidence="7">
    <location>
        <begin position="45"/>
        <end position="763"/>
    </location>
</feature>
<evidence type="ECO:0000256" key="2">
    <source>
        <dbReference type="ARBA" id="ARBA00022801"/>
    </source>
</evidence>
<protein>
    <submittedName>
        <fullName evidence="9">Patatin-like phospholipase family protein</fullName>
    </submittedName>
</protein>
<sequence length="763" mass="82199">MCRPRSSRTNGQLTPPRPPCTVASMLRVLCIAIALATVVASAHAQQPPPGAAGTPSVRPRICLVLSGGGARGAAHVGVLKVLHELRVPVDCVTGTSMGAIVGAAYASGTPVAEMEALLGKLSTELLFEELPPREERAVHLKRDDATNLAPLDMGVDSRGLMLPQGLVSGVQLETVLRELGRTHGFVRFDALPIPFRAVATDLVSGKPVILSQGELASAMRASMSVPGVLQPVRIDDKLLVDGGLTNNLPVDVARALGAQVVIAVNLGTPLLRPEQLGTVLGVTGQMVNILTEQNVQASLASLGPQDILVVPKLGDFSASDFDHLPVTVPIGEAAAREVEQRLRQYAVSPQAYAAWEARRTTAVAAANPPIDEIRFNDLKRVNPEIARGVMATRPGEPIDQAVLDKDMQRLFGTGDFEHVSYRILEEPGKRILVVDAVEKSWGPNYLRLGLGLSSDFKGDAFFDLVGSYRMTWLNRLGAEWRWDAQVGRTTRLSTEFTQPLQRGQGLFVSPRFEFLRRPVDVFQADQRIASYDTTETQAGVELGAQFTRYGETRVGLVLARTRATLDTGLPVLEVASDYVSHTAFTWRALVDQLDNISFPRKGYGASFELIAARKALGGDLDYTKGELSGTYAHSFGEHTVALSARLGSALGSKPLPPGRQFQWGGFLQQSGYPTGALLGEELRFGRVVYYNRLHSWSVFGGLYGGASFEVGRMGKPLVPGNQEGTLYSGALLLGVDTPIGPLYLAYGHASRGLNAWYLFLGRP</sequence>
<accession>A0A936YZ13</accession>
<dbReference type="Gene3D" id="3.10.20.310">
    <property type="entry name" value="membrane protein fhac"/>
    <property type="match status" value="1"/>
</dbReference>
<reference evidence="9 10" key="1">
    <citation type="journal article" date="2017" name="Int. J. Syst. Evol. Microbiol.">
        <title>Ramlibacter monticola sp. nov., isolated from forest soil.</title>
        <authorList>
            <person name="Chaudhary D.K."/>
            <person name="Kim J."/>
        </authorList>
    </citation>
    <scope>NUCLEOTIDE SEQUENCE [LARGE SCALE GENOMIC DNA]</scope>
    <source>
        <strain evidence="9 10">KACC 19175</strain>
    </source>
</reference>
<keyword evidence="2 6" id="KW-0378">Hydrolase</keyword>
<evidence type="ECO:0000313" key="9">
    <source>
        <dbReference type="EMBL" id="MBL0391184.1"/>
    </source>
</evidence>
<dbReference type="InterPro" id="IPR050301">
    <property type="entry name" value="NTE"/>
</dbReference>
<dbReference type="InterPro" id="IPR016035">
    <property type="entry name" value="Acyl_Trfase/lysoPLipase"/>
</dbReference>